<dbReference type="PANTHER" id="PTHR47843:SF2">
    <property type="entry name" value="BTB DOMAIN-CONTAINING PROTEIN"/>
    <property type="match status" value="1"/>
</dbReference>
<gene>
    <name evidence="2" type="ORF">BTUL_0068g00100</name>
</gene>
<dbReference type="Pfam" id="PF00651">
    <property type="entry name" value="BTB"/>
    <property type="match status" value="1"/>
</dbReference>
<keyword evidence="3" id="KW-1185">Reference proteome</keyword>
<dbReference type="EMBL" id="PQXH01000068">
    <property type="protein sequence ID" value="TGO13503.1"/>
    <property type="molecule type" value="Genomic_DNA"/>
</dbReference>
<dbReference type="AlphaFoldDB" id="A0A4Z1ESQ7"/>
<name>A0A4Z1ESQ7_9HELO</name>
<dbReference type="OrthoDB" id="194443at2759"/>
<comment type="caution">
    <text evidence="2">The sequence shown here is derived from an EMBL/GenBank/DDBJ whole genome shotgun (WGS) entry which is preliminary data.</text>
</comment>
<proteinExistence type="predicted"/>
<dbReference type="Gene3D" id="3.30.710.10">
    <property type="entry name" value="Potassium Channel Kv1.1, Chain A"/>
    <property type="match status" value="1"/>
</dbReference>
<evidence type="ECO:0000313" key="3">
    <source>
        <dbReference type="Proteomes" id="UP000297777"/>
    </source>
</evidence>
<reference evidence="2 3" key="1">
    <citation type="submission" date="2017-12" db="EMBL/GenBank/DDBJ databases">
        <title>Comparative genomics of Botrytis spp.</title>
        <authorList>
            <person name="Valero-Jimenez C.A."/>
            <person name="Tapia P."/>
            <person name="Veloso J."/>
            <person name="Silva-Moreno E."/>
            <person name="Staats M."/>
            <person name="Valdes J.H."/>
            <person name="Van Kan J.A.L."/>
        </authorList>
    </citation>
    <scope>NUCLEOTIDE SEQUENCE [LARGE SCALE GENOMIC DNA]</scope>
    <source>
        <strain evidence="2 3">Bt9001</strain>
    </source>
</reference>
<evidence type="ECO:0000259" key="1">
    <source>
        <dbReference type="PROSITE" id="PS50097"/>
    </source>
</evidence>
<accession>A0A4Z1ESQ7</accession>
<dbReference type="Proteomes" id="UP000297777">
    <property type="component" value="Unassembled WGS sequence"/>
</dbReference>
<dbReference type="InterPro" id="IPR011333">
    <property type="entry name" value="SKP1/BTB/POZ_sf"/>
</dbReference>
<dbReference type="CDD" id="cd18186">
    <property type="entry name" value="BTB_POZ_ZBTB_KLHL-like"/>
    <property type="match status" value="1"/>
</dbReference>
<dbReference type="PANTHER" id="PTHR47843">
    <property type="entry name" value="BTB DOMAIN-CONTAINING PROTEIN-RELATED"/>
    <property type="match status" value="1"/>
</dbReference>
<sequence length="302" mass="35015">MEKEVYGTVNPTQYLRKVTRWLASPIVHIHVGASSQEFTVHKDLICHTSPYFRAAFTSGFQETNTGTIELPETDTKIFGLFMGWLYTRELSRASLEIEEWETEAERNVVAESTLGIGDPIERNGKKDYSGDSLKSNEKIKRKIQALMNALENETWKGEAETLFEDAVGKEFLDTLAAQIDKKVNNEIHMSMRRILELYVFADMVQIPALKNCCILKYDEFRRSIKKRCGSYDHDDFEMTLESISYAWKNTRNSDLIRVYLLDSVSWRSEPSIRDGVIRKRHRGSPVDDLKRYLERVDEDFDS</sequence>
<evidence type="ECO:0000313" key="2">
    <source>
        <dbReference type="EMBL" id="TGO13503.1"/>
    </source>
</evidence>
<protein>
    <recommendedName>
        <fullName evidence="1">BTB domain-containing protein</fullName>
    </recommendedName>
</protein>
<dbReference type="PROSITE" id="PS50097">
    <property type="entry name" value="BTB"/>
    <property type="match status" value="1"/>
</dbReference>
<feature type="domain" description="BTB" evidence="1">
    <location>
        <begin position="27"/>
        <end position="94"/>
    </location>
</feature>
<dbReference type="InterPro" id="IPR000210">
    <property type="entry name" value="BTB/POZ_dom"/>
</dbReference>
<organism evidence="2 3">
    <name type="scientific">Botrytis tulipae</name>
    <dbReference type="NCBI Taxonomy" id="87230"/>
    <lineage>
        <taxon>Eukaryota</taxon>
        <taxon>Fungi</taxon>
        <taxon>Dikarya</taxon>
        <taxon>Ascomycota</taxon>
        <taxon>Pezizomycotina</taxon>
        <taxon>Leotiomycetes</taxon>
        <taxon>Helotiales</taxon>
        <taxon>Sclerotiniaceae</taxon>
        <taxon>Botrytis</taxon>
    </lineage>
</organism>
<dbReference type="SUPFAM" id="SSF54695">
    <property type="entry name" value="POZ domain"/>
    <property type="match status" value="1"/>
</dbReference>